<dbReference type="Proteomes" id="UP000299102">
    <property type="component" value="Unassembled WGS sequence"/>
</dbReference>
<evidence type="ECO:0000313" key="3">
    <source>
        <dbReference type="Proteomes" id="UP000299102"/>
    </source>
</evidence>
<organism evidence="2 3">
    <name type="scientific">Eumeta variegata</name>
    <name type="common">Bagworm moth</name>
    <name type="synonym">Eumeta japonica</name>
    <dbReference type="NCBI Taxonomy" id="151549"/>
    <lineage>
        <taxon>Eukaryota</taxon>
        <taxon>Metazoa</taxon>
        <taxon>Ecdysozoa</taxon>
        <taxon>Arthropoda</taxon>
        <taxon>Hexapoda</taxon>
        <taxon>Insecta</taxon>
        <taxon>Pterygota</taxon>
        <taxon>Neoptera</taxon>
        <taxon>Endopterygota</taxon>
        <taxon>Lepidoptera</taxon>
        <taxon>Glossata</taxon>
        <taxon>Ditrysia</taxon>
        <taxon>Tineoidea</taxon>
        <taxon>Psychidae</taxon>
        <taxon>Oiketicinae</taxon>
        <taxon>Eumeta</taxon>
    </lineage>
</organism>
<proteinExistence type="predicted"/>
<feature type="region of interest" description="Disordered" evidence="1">
    <location>
        <begin position="95"/>
        <end position="115"/>
    </location>
</feature>
<keyword evidence="3" id="KW-1185">Reference proteome</keyword>
<evidence type="ECO:0000256" key="1">
    <source>
        <dbReference type="SAM" id="MobiDB-lite"/>
    </source>
</evidence>
<reference evidence="2 3" key="1">
    <citation type="journal article" date="2019" name="Commun. Biol.">
        <title>The bagworm genome reveals a unique fibroin gene that provides high tensile strength.</title>
        <authorList>
            <person name="Kono N."/>
            <person name="Nakamura H."/>
            <person name="Ohtoshi R."/>
            <person name="Tomita M."/>
            <person name="Numata K."/>
            <person name="Arakawa K."/>
        </authorList>
    </citation>
    <scope>NUCLEOTIDE SEQUENCE [LARGE SCALE GENOMIC DNA]</scope>
</reference>
<name>A0A4C1XLL9_EUMVA</name>
<dbReference type="AlphaFoldDB" id="A0A4C1XLL9"/>
<protein>
    <submittedName>
        <fullName evidence="2">Uncharacterized protein</fullName>
    </submittedName>
</protein>
<gene>
    <name evidence="2" type="ORF">EVAR_43049_1</name>
</gene>
<accession>A0A4C1XLL9</accession>
<comment type="caution">
    <text evidence="2">The sequence shown here is derived from an EMBL/GenBank/DDBJ whole genome shotgun (WGS) entry which is preliminary data.</text>
</comment>
<sequence>MKSSPFCCLSSGVIGSNPTVTEWTDEPYVKSSHASVLRVPDVTTFTVPAAGMIRLIPSHAREAAAAQRRGHTGNNAFNENRIYFAESNRLRPAAGVGVPSGGRRGRHGGPSPSQTDLFMRVAYPRSCLIKNSESNRLLLWSMAPKENILSVVFFYDFNSKSILLPDHTVDGDVVGAFLVRTLFQMCTRISRGDM</sequence>
<dbReference type="EMBL" id="BGZK01000885">
    <property type="protein sequence ID" value="GBP64033.1"/>
    <property type="molecule type" value="Genomic_DNA"/>
</dbReference>
<evidence type="ECO:0000313" key="2">
    <source>
        <dbReference type="EMBL" id="GBP64033.1"/>
    </source>
</evidence>